<dbReference type="AlphaFoldDB" id="A0A0E9TY81"/>
<protein>
    <submittedName>
        <fullName evidence="1">Uncharacterized protein</fullName>
    </submittedName>
</protein>
<accession>A0A0E9TY81</accession>
<reference evidence="1" key="1">
    <citation type="submission" date="2014-11" db="EMBL/GenBank/DDBJ databases">
        <authorList>
            <person name="Amaro Gonzalez C."/>
        </authorList>
    </citation>
    <scope>NUCLEOTIDE SEQUENCE</scope>
</reference>
<dbReference type="EMBL" id="GBXM01050076">
    <property type="protein sequence ID" value="JAH58501.1"/>
    <property type="molecule type" value="Transcribed_RNA"/>
</dbReference>
<proteinExistence type="predicted"/>
<sequence length="40" mass="4599">MSRRAWEITSSLEITTKAAYDRRSAERSERPFGLMLVLVA</sequence>
<evidence type="ECO:0000313" key="1">
    <source>
        <dbReference type="EMBL" id="JAH58501.1"/>
    </source>
</evidence>
<organism evidence="1">
    <name type="scientific">Anguilla anguilla</name>
    <name type="common">European freshwater eel</name>
    <name type="synonym">Muraena anguilla</name>
    <dbReference type="NCBI Taxonomy" id="7936"/>
    <lineage>
        <taxon>Eukaryota</taxon>
        <taxon>Metazoa</taxon>
        <taxon>Chordata</taxon>
        <taxon>Craniata</taxon>
        <taxon>Vertebrata</taxon>
        <taxon>Euteleostomi</taxon>
        <taxon>Actinopterygii</taxon>
        <taxon>Neopterygii</taxon>
        <taxon>Teleostei</taxon>
        <taxon>Anguilliformes</taxon>
        <taxon>Anguillidae</taxon>
        <taxon>Anguilla</taxon>
    </lineage>
</organism>
<name>A0A0E9TY81_ANGAN</name>
<reference evidence="1" key="2">
    <citation type="journal article" date="2015" name="Fish Shellfish Immunol.">
        <title>Early steps in the European eel (Anguilla anguilla)-Vibrio vulnificus interaction in the gills: Role of the RtxA13 toxin.</title>
        <authorList>
            <person name="Callol A."/>
            <person name="Pajuelo D."/>
            <person name="Ebbesson L."/>
            <person name="Teles M."/>
            <person name="MacKenzie S."/>
            <person name="Amaro C."/>
        </authorList>
    </citation>
    <scope>NUCLEOTIDE SEQUENCE</scope>
</reference>